<evidence type="ECO:0000256" key="2">
    <source>
        <dbReference type="ARBA" id="ARBA00022448"/>
    </source>
</evidence>
<keyword evidence="15" id="KW-1185">Reference proteome</keyword>
<dbReference type="CDD" id="cd07034">
    <property type="entry name" value="TPP_PYR_PFOR_IOR-alpha_like"/>
    <property type="match status" value="1"/>
</dbReference>
<dbReference type="GO" id="GO:0016903">
    <property type="term" value="F:oxidoreductase activity, acting on the aldehyde or oxo group of donors"/>
    <property type="evidence" value="ECO:0007669"/>
    <property type="project" value="InterPro"/>
</dbReference>
<feature type="binding site" evidence="11">
    <location>
        <position position="758"/>
    </location>
    <ligand>
        <name>[4Fe-4S] cluster</name>
        <dbReference type="ChEBI" id="CHEBI:49883"/>
        <label>2</label>
    </ligand>
</feature>
<comment type="similarity">
    <text evidence="1 9">Belongs to the pyruvate:ferredoxin/flavodoxin oxidoreductase family.</text>
</comment>
<feature type="site" description="Important for catalytic activity" evidence="10">
    <location>
        <position position="38"/>
    </location>
</feature>
<evidence type="ECO:0000256" key="3">
    <source>
        <dbReference type="ARBA" id="ARBA00022485"/>
    </source>
</evidence>
<dbReference type="Pfam" id="PF13237">
    <property type="entry name" value="Fer4_10"/>
    <property type="match status" value="1"/>
</dbReference>
<dbReference type="GO" id="GO:0006979">
    <property type="term" value="P:response to oxidative stress"/>
    <property type="evidence" value="ECO:0007669"/>
    <property type="project" value="TreeGrafter"/>
</dbReference>
<dbReference type="InterPro" id="IPR033412">
    <property type="entry name" value="PFOR_II"/>
</dbReference>
<feature type="domain" description="4Fe-4S ferredoxin-type" evidence="13">
    <location>
        <begin position="746"/>
        <end position="777"/>
    </location>
</feature>
<dbReference type="FunFam" id="3.40.50.920:FF:000007">
    <property type="entry name" value="Pyruvate:ferredoxin (Flavodoxin) oxidoreductase"/>
    <property type="match status" value="1"/>
</dbReference>
<dbReference type="Gene3D" id="3.40.50.920">
    <property type="match status" value="1"/>
</dbReference>
<dbReference type="FunFam" id="3.30.70.20:FF:000022">
    <property type="entry name" value="Pyruvate:ferredoxin (Flavodoxin) oxidoreductase"/>
    <property type="match status" value="1"/>
</dbReference>
<keyword evidence="3 11" id="KW-0004">4Fe-4S</keyword>
<evidence type="ECO:0000256" key="10">
    <source>
        <dbReference type="PIRSR" id="PIRSR000159-2"/>
    </source>
</evidence>
<evidence type="ECO:0000256" key="1">
    <source>
        <dbReference type="ARBA" id="ARBA00009032"/>
    </source>
</evidence>
<protein>
    <submittedName>
        <fullName evidence="14">Pyruvate-flavodoxin oxidoreductase</fullName>
    </submittedName>
</protein>
<evidence type="ECO:0000313" key="14">
    <source>
        <dbReference type="EMBL" id="PCS08868.1"/>
    </source>
</evidence>
<dbReference type="Proteomes" id="UP000218282">
    <property type="component" value="Unassembled WGS sequence"/>
</dbReference>
<dbReference type="SUPFAM" id="SSF52922">
    <property type="entry name" value="TK C-terminal domain-like"/>
    <property type="match status" value="1"/>
</dbReference>
<feature type="binding site" evidence="11">
    <location>
        <position position="1080"/>
    </location>
    <ligand>
        <name>[4Fe-4S] cluster</name>
        <dbReference type="ChEBI" id="CHEBI:49883"/>
        <label>3</label>
    </ligand>
</feature>
<evidence type="ECO:0000256" key="12">
    <source>
        <dbReference type="SAM" id="MobiDB-lite"/>
    </source>
</evidence>
<evidence type="ECO:0000256" key="7">
    <source>
        <dbReference type="ARBA" id="ARBA00023004"/>
    </source>
</evidence>
<dbReference type="GO" id="GO:0030976">
    <property type="term" value="F:thiamine pyrophosphate binding"/>
    <property type="evidence" value="ECO:0007669"/>
    <property type="project" value="InterPro"/>
</dbReference>
<dbReference type="SMART" id="SM00890">
    <property type="entry name" value="EKR"/>
    <property type="match status" value="1"/>
</dbReference>
<dbReference type="GO" id="GO:0022900">
    <property type="term" value="P:electron transport chain"/>
    <property type="evidence" value="ECO:0007669"/>
    <property type="project" value="InterPro"/>
</dbReference>
<feature type="site" description="Important for catalytic activity" evidence="10">
    <location>
        <position position="1005"/>
    </location>
</feature>
<feature type="domain" description="4Fe-4S ferredoxin-type" evidence="13">
    <location>
        <begin position="692"/>
        <end position="721"/>
    </location>
</feature>
<dbReference type="Pfam" id="PF01855">
    <property type="entry name" value="POR_N"/>
    <property type="match status" value="1"/>
</dbReference>
<feature type="compositionally biased region" description="Basic and acidic residues" evidence="12">
    <location>
        <begin position="1204"/>
        <end position="1232"/>
    </location>
</feature>
<keyword evidence="5 9" id="KW-0249">Electron transport</keyword>
<dbReference type="InterPro" id="IPR002869">
    <property type="entry name" value="Pyrv_flavodox_OxRed_cen"/>
</dbReference>
<evidence type="ECO:0000256" key="6">
    <source>
        <dbReference type="ARBA" id="ARBA00023002"/>
    </source>
</evidence>
<feature type="binding site" evidence="11">
    <location>
        <position position="711"/>
    </location>
    <ligand>
        <name>[4Fe-4S] cluster</name>
        <dbReference type="ChEBI" id="CHEBI:49883"/>
        <label>2</label>
    </ligand>
</feature>
<feature type="binding site" evidence="11">
    <location>
        <position position="849"/>
    </location>
    <ligand>
        <name>[4Fe-4S] cluster</name>
        <dbReference type="ChEBI" id="CHEBI:49883"/>
        <label>3</label>
    </ligand>
</feature>
<dbReference type="FunFam" id="3.40.50.970:FF:000041">
    <property type="entry name" value="Pyruvate:ferredoxin (Flavodoxin) oxidoreductase"/>
    <property type="match status" value="1"/>
</dbReference>
<sequence>MTIKQKKEVNMRKTMDGNMAAAHVAYAFTEVASIYPITPSSPMAEYTDEWQANGRKNIWGDTVSISEMQSEAGAAGAIHGALKAGALATTYTASQGLLLMLPNMYKIAGELLPSVIHVAARAVSTNALNIFGDQSDVMTARATGYVMLAESSVQEVMDLSAVAHLATIEASVPFMNFFDGFRTSHELQKIEVLDYADLGPMINQEKLQDFRDRAMNPDHPTVSGTNQNADIHFQQRETTNSYYEKVPAIVQKYMGKINALRGTDYDLVNYYGAADASEVIVSIGSVGETIEQTVDHLNAQGRKVGFLNIHLYRPFPSQNFLDKLPKTATKIAVLDRTKEPGADGEPLYLDVKSVLFDQARELTVIGGRYGIGSKDTTPNQIVSVFDELFKPTPKKQFTIGIRDDVTNLSLDPGHSLDLTPSSTFQAKFWGFGSDGTVGANKSAIKIIGNHTEKYVQGAFSYDSKKSGGLTVSHLRFGDTPIKSTYMIQHADFVSLSTASYVHQYDVLKGLKKGGTFLLNTVWTDEQLGHHLPSRVKRYIAENDIQFYTMNAVEIAGKAGLGRRINTAMQVGFFKLSEIMPFDDVFSILKKDAHDSYARKSMKIVEQNWQAMDLAVDGLHQVLVPEDWATAKDPEAVKVDGKPTTKYVFEIVNNVNAQEGDSLSVGDLMANEMTDGRMPLGTTAYEKRGVALEVPIWDVDKCTMCNECSFVCPHAAIRPFLLDEDEMNEAPEGYLVKDYRGADGLMYRIQVSVEDCTGCGLCVEACPAKGKALEMKPYEEVRAEAANWAFSMTLKTKANPAKANSVIGSQFNTPLLEFSGACAGCGETPYVKLLTQMFGDRMMIANATGCSSIWGGAAPVSPYTTNDAGQGPAWSNSLLEDNAEFGYGMWLASQARRNKLAKELTSLLSETLVPAEIAALIQDWIDHKDLSDGTRQRAEKLKHVLSELGPEFDSIRARQDQFVKPTQWMIGGDGWAYDIGFGGIDHVIASGADVNMLVMDNEVYANTGGQVSKGTPRSAIEKFSAAGKTAAKKDLGFMAMTYGNVYVAQIASGANKMQTIKAFEEAERHNGPSIIIAYTPCISHGLRGGMSETLREAKEAVESGYWQLYRYNPNLEELGKNPLTLDYKKPDFDKMTDFMTQQVRFASLKRIKPDAAQALFDKTTADARRKFVRYARISGDLDKFLAKEAKAKGEQVVEVGAITAERPKREKDPQAEARRAARRAERAAKREVK</sequence>
<keyword evidence="7 11" id="KW-0408">Iron</keyword>
<dbReference type="FunFam" id="3.40.920.10:FF:000001">
    <property type="entry name" value="Pyruvate:ferredoxin (Flavodoxin) oxidoreductase"/>
    <property type="match status" value="1"/>
</dbReference>
<dbReference type="FunFam" id="3.40.50.970:FF:000012">
    <property type="entry name" value="Pyruvate:ferredoxin (Flavodoxin) oxidoreductase"/>
    <property type="match status" value="1"/>
</dbReference>
<dbReference type="GO" id="GO:0051539">
    <property type="term" value="F:4 iron, 4 sulfur cluster binding"/>
    <property type="evidence" value="ECO:0007669"/>
    <property type="project" value="UniProtKB-KW"/>
</dbReference>
<dbReference type="InterPro" id="IPR011895">
    <property type="entry name" value="Pyrv_flavodox_OxRed"/>
</dbReference>
<dbReference type="AlphaFoldDB" id="A0A2A5S5X8"/>
<dbReference type="InterPro" id="IPR019456">
    <property type="entry name" value="Pyrv-flavodox_OxRtase_EKR"/>
</dbReference>
<feature type="binding site" evidence="11">
    <location>
        <position position="821"/>
    </location>
    <ligand>
        <name>[4Fe-4S] cluster</name>
        <dbReference type="ChEBI" id="CHEBI:49883"/>
        <label>3</label>
    </ligand>
</feature>
<dbReference type="EMBL" id="JXJW01000001">
    <property type="protein sequence ID" value="PCS08868.1"/>
    <property type="molecule type" value="Genomic_DNA"/>
</dbReference>
<dbReference type="SUPFAM" id="SSF54862">
    <property type="entry name" value="4Fe-4S ferredoxins"/>
    <property type="match status" value="1"/>
</dbReference>
<comment type="cofactor">
    <cofactor evidence="11">
        <name>[4Fe-4S] cluster</name>
        <dbReference type="ChEBI" id="CHEBI:49883"/>
    </cofactor>
    <text evidence="11">Binds 3 [4Fe-4S] clusters per subunit.</text>
</comment>
<dbReference type="InterPro" id="IPR017900">
    <property type="entry name" value="4Fe4S_Fe_S_CS"/>
</dbReference>
<dbReference type="NCBIfam" id="TIGR02176">
    <property type="entry name" value="pyruv_ox_red"/>
    <property type="match status" value="1"/>
</dbReference>
<organism evidence="14 15">
    <name type="scientific">Pseudolactococcus piscium</name>
    <dbReference type="NCBI Taxonomy" id="1364"/>
    <lineage>
        <taxon>Bacteria</taxon>
        <taxon>Bacillati</taxon>
        <taxon>Bacillota</taxon>
        <taxon>Bacilli</taxon>
        <taxon>Lactobacillales</taxon>
        <taxon>Streptococcaceae</taxon>
        <taxon>Pseudolactococcus</taxon>
    </lineage>
</organism>
<evidence type="ECO:0000256" key="4">
    <source>
        <dbReference type="ARBA" id="ARBA00022723"/>
    </source>
</evidence>
<dbReference type="InterPro" id="IPR019752">
    <property type="entry name" value="Pyrv/ketoisovalerate_OxRed_cat"/>
</dbReference>
<dbReference type="Gene3D" id="3.40.50.970">
    <property type="match status" value="2"/>
</dbReference>
<dbReference type="InterPro" id="IPR011766">
    <property type="entry name" value="TPP_enzyme_TPP-bd"/>
</dbReference>
<feature type="binding site" evidence="11">
    <location>
        <position position="824"/>
    </location>
    <ligand>
        <name>[4Fe-4S] cluster</name>
        <dbReference type="ChEBI" id="CHEBI:49883"/>
        <label>3</label>
    </ligand>
</feature>
<dbReference type="Pfam" id="PF01558">
    <property type="entry name" value="POR"/>
    <property type="match status" value="1"/>
</dbReference>
<comment type="caution">
    <text evidence="14">The sequence shown here is derived from an EMBL/GenBank/DDBJ whole genome shotgun (WGS) entry which is preliminary data.</text>
</comment>
<feature type="binding site" evidence="11">
    <location>
        <position position="704"/>
    </location>
    <ligand>
        <name>[4Fe-4S] cluster</name>
        <dbReference type="ChEBI" id="CHEBI:49883"/>
        <label>1</label>
    </ligand>
</feature>
<feature type="binding site" evidence="11">
    <location>
        <position position="755"/>
    </location>
    <ligand>
        <name>[4Fe-4S] cluster</name>
        <dbReference type="ChEBI" id="CHEBI:49883"/>
        <label>2</label>
    </ligand>
</feature>
<dbReference type="CDD" id="cd03377">
    <property type="entry name" value="TPP_PFOR_PNO"/>
    <property type="match status" value="1"/>
</dbReference>
<dbReference type="SUPFAM" id="SSF53323">
    <property type="entry name" value="Pyruvate-ferredoxin oxidoreductase, PFOR, domain III"/>
    <property type="match status" value="1"/>
</dbReference>
<name>A0A2A5S5X8_9LACT</name>
<dbReference type="PROSITE" id="PS51379">
    <property type="entry name" value="4FE4S_FER_2"/>
    <property type="match status" value="2"/>
</dbReference>
<keyword evidence="14" id="KW-0670">Pyruvate</keyword>
<dbReference type="PANTHER" id="PTHR32154">
    <property type="entry name" value="PYRUVATE-FLAVODOXIN OXIDOREDUCTASE-RELATED"/>
    <property type="match status" value="1"/>
</dbReference>
<dbReference type="Pfam" id="PF10371">
    <property type="entry name" value="EKR"/>
    <property type="match status" value="1"/>
</dbReference>
<evidence type="ECO:0000259" key="13">
    <source>
        <dbReference type="PROSITE" id="PS51379"/>
    </source>
</evidence>
<keyword evidence="6 9" id="KW-0560">Oxidoreductase</keyword>
<dbReference type="SUPFAM" id="SSF52518">
    <property type="entry name" value="Thiamin diphosphate-binding fold (THDP-binding)"/>
    <property type="match status" value="2"/>
</dbReference>
<dbReference type="Pfam" id="PF17147">
    <property type="entry name" value="PFOR_II"/>
    <property type="match status" value="1"/>
</dbReference>
<dbReference type="PIRSF" id="PIRSF000159">
    <property type="entry name" value="NifJ"/>
    <property type="match status" value="1"/>
</dbReference>
<dbReference type="GO" id="GO:0005506">
    <property type="term" value="F:iron ion binding"/>
    <property type="evidence" value="ECO:0007669"/>
    <property type="project" value="InterPro"/>
</dbReference>
<dbReference type="InterPro" id="IPR017896">
    <property type="entry name" value="4Fe4S_Fe-S-bd"/>
</dbReference>
<dbReference type="InterPro" id="IPR029061">
    <property type="entry name" value="THDP-binding"/>
</dbReference>
<evidence type="ECO:0000256" key="5">
    <source>
        <dbReference type="ARBA" id="ARBA00022982"/>
    </source>
</evidence>
<feature type="region of interest" description="Disordered" evidence="12">
    <location>
        <begin position="1201"/>
        <end position="1232"/>
    </location>
</feature>
<dbReference type="PANTHER" id="PTHR32154:SF0">
    <property type="entry name" value="PYRUVATE-FLAVODOXIN OXIDOREDUCTASE-RELATED"/>
    <property type="match status" value="1"/>
</dbReference>
<dbReference type="Gene3D" id="3.30.70.20">
    <property type="match status" value="1"/>
</dbReference>
<feature type="binding site" evidence="11">
    <location>
        <position position="707"/>
    </location>
    <ligand>
        <name>[4Fe-4S] cluster</name>
        <dbReference type="ChEBI" id="CHEBI:49883"/>
        <label>1</label>
    </ligand>
</feature>
<feature type="binding site" evidence="11">
    <location>
        <position position="761"/>
    </location>
    <ligand>
        <name>[4Fe-4S] cluster</name>
        <dbReference type="ChEBI" id="CHEBI:49883"/>
        <label>2</label>
    </ligand>
</feature>
<gene>
    <name evidence="14" type="ORF">RU86_GL000104</name>
</gene>
<accession>A0A2A5S5X8</accession>
<feature type="binding site" evidence="11">
    <location>
        <position position="765"/>
    </location>
    <ligand>
        <name>[4Fe-4S] cluster</name>
        <dbReference type="ChEBI" id="CHEBI:49883"/>
        <label>1</label>
    </ligand>
</feature>
<feature type="binding site" evidence="11">
    <location>
        <position position="701"/>
    </location>
    <ligand>
        <name>[4Fe-4S] cluster</name>
        <dbReference type="ChEBI" id="CHEBI:49883"/>
        <label>1</label>
    </ligand>
</feature>
<keyword evidence="2 9" id="KW-0813">Transport</keyword>
<keyword evidence="4 11" id="KW-0479">Metal-binding</keyword>
<evidence type="ECO:0000313" key="15">
    <source>
        <dbReference type="Proteomes" id="UP000218282"/>
    </source>
</evidence>
<dbReference type="PROSITE" id="PS00198">
    <property type="entry name" value="4FE4S_FER_1"/>
    <property type="match status" value="1"/>
</dbReference>
<dbReference type="InterPro" id="IPR002880">
    <property type="entry name" value="Pyrv_Fd/Flavodoxin_OxRdtase_N"/>
</dbReference>
<evidence type="ECO:0000256" key="8">
    <source>
        <dbReference type="ARBA" id="ARBA00023014"/>
    </source>
</evidence>
<dbReference type="Gene3D" id="3.40.920.10">
    <property type="entry name" value="Pyruvate-ferredoxin oxidoreductase, PFOR, domain III"/>
    <property type="match status" value="1"/>
</dbReference>
<proteinExistence type="inferred from homology"/>
<dbReference type="InterPro" id="IPR050722">
    <property type="entry name" value="Pyruvate:ferred/Flavod_OxRd"/>
</dbReference>
<reference evidence="14 15" key="1">
    <citation type="submission" date="2014-12" db="EMBL/GenBank/DDBJ databases">
        <title>Draft genome sequences of 10 type strains of Lactococcus.</title>
        <authorList>
            <person name="Sun Z."/>
            <person name="Zhong Z."/>
            <person name="Liu W."/>
            <person name="Zhang W."/>
            <person name="Zhang H."/>
        </authorList>
    </citation>
    <scope>NUCLEOTIDE SEQUENCE [LARGE SCALE GENOMIC DNA]</scope>
    <source>
        <strain evidence="14 15">DSM 6634</strain>
    </source>
</reference>
<evidence type="ECO:0000256" key="9">
    <source>
        <dbReference type="PIRNR" id="PIRNR000159"/>
    </source>
</evidence>
<feature type="site" description="Important for catalytic activity" evidence="10">
    <location>
        <position position="71"/>
    </location>
</feature>
<dbReference type="InterPro" id="IPR009014">
    <property type="entry name" value="Transketo_C/PFOR_II"/>
</dbReference>
<dbReference type="Pfam" id="PF02775">
    <property type="entry name" value="TPP_enzyme_C"/>
    <property type="match status" value="1"/>
</dbReference>
<feature type="site" description="Important for catalytic activity" evidence="10">
    <location>
        <position position="121"/>
    </location>
</feature>
<keyword evidence="8 11" id="KW-0411">Iron-sulfur</keyword>
<evidence type="ECO:0000256" key="11">
    <source>
        <dbReference type="PIRSR" id="PIRSR000159-50"/>
    </source>
</evidence>